<evidence type="ECO:0000259" key="3">
    <source>
        <dbReference type="Pfam" id="PF21647"/>
    </source>
</evidence>
<dbReference type="InterPro" id="IPR048297">
    <property type="entry name" value="DUF936_dom_pln"/>
</dbReference>
<dbReference type="AlphaFoldDB" id="A0AAE1WQ90"/>
<reference evidence="4" key="1">
    <citation type="submission" date="2020-06" db="EMBL/GenBank/DDBJ databases">
        <authorList>
            <person name="Li T."/>
            <person name="Hu X."/>
            <person name="Zhang T."/>
            <person name="Song X."/>
            <person name="Zhang H."/>
            <person name="Dai N."/>
            <person name="Sheng W."/>
            <person name="Hou X."/>
            <person name="Wei L."/>
        </authorList>
    </citation>
    <scope>NUCLEOTIDE SEQUENCE</scope>
    <source>
        <strain evidence="4">K16</strain>
        <tissue evidence="4">Leaf</tissue>
    </source>
</reference>
<gene>
    <name evidence="4" type="ORF">Sango_1586600</name>
</gene>
<feature type="domain" description="DUF6857" evidence="3">
    <location>
        <begin position="259"/>
        <end position="555"/>
    </location>
</feature>
<dbReference type="Proteomes" id="UP001289374">
    <property type="component" value="Unassembled WGS sequence"/>
</dbReference>
<feature type="region of interest" description="Disordered" evidence="1">
    <location>
        <begin position="170"/>
        <end position="220"/>
    </location>
</feature>
<evidence type="ECO:0000256" key="1">
    <source>
        <dbReference type="SAM" id="MobiDB-lite"/>
    </source>
</evidence>
<dbReference type="InterPro" id="IPR010341">
    <property type="entry name" value="DUF936_pln"/>
</dbReference>
<evidence type="ECO:0000259" key="2">
    <source>
        <dbReference type="Pfam" id="PF06075"/>
    </source>
</evidence>
<dbReference type="PANTHER" id="PTHR31928:SF7">
    <property type="entry name" value="FACTOR 1-DELTA, PUTATIVE (DUF936)-RELATED"/>
    <property type="match status" value="1"/>
</dbReference>
<accession>A0AAE1WQ90</accession>
<feature type="domain" description="DUF936" evidence="2">
    <location>
        <begin position="4"/>
        <end position="122"/>
    </location>
</feature>
<dbReference type="Pfam" id="PF06075">
    <property type="entry name" value="DUF936"/>
    <property type="match status" value="1"/>
</dbReference>
<evidence type="ECO:0000313" key="4">
    <source>
        <dbReference type="EMBL" id="KAK4397500.1"/>
    </source>
</evidence>
<sequence>MASLTPGILQKLLQNAGNKHFKVAGEHRSALLQACDVISIVPCLEDDPWNSRGYYLRVSDSLHAAYVSVSDEDVELILSDKVQLGQFIHVAWLDSGSPVPVLRGIKPIPKRRPCVGDPQDLISSDCLNPKKVEIKVKSKEKVKKVVGINGHGSVVVGGGLEGRRLSLDSARKGWDSSPVSKNGAKRLSMSKSRDKDSHSDSVVMKKAVSEDSPKSSRISPLTSKNVMISPKLLTKPIKSLKLSDDDVFPIHLNKVALGSKKGPERKILWDSLSSTICHLGQGVRSYRHVKFVSAVHALEEASVYESVIRCMSMFAELLELKDCCSPLIERFLSVHESIKDASTVVCTLINMRCPDTNDSSDSLSQWSEPGFRPSPANKNASLWVQAAVETDLSKFSLYAKGDEKSTPKSEKCHYIVIDETPEKTEHSLLKKPVPRVKEPMSQSRKRLSTRKGTNVGQESWLPGSGLKHTASLVEKLLSSSRAWFLDYLEDSLDNSFGLGSSRDNSCQIAVLLGQLKRINQWLDGAFQDGGQADERIERLKKKLYRFLLDHVDSAVSCR</sequence>
<reference evidence="4" key="2">
    <citation type="journal article" date="2024" name="Plant">
        <title>Genomic evolution and insights into agronomic trait innovations of Sesamum species.</title>
        <authorList>
            <person name="Miao H."/>
            <person name="Wang L."/>
            <person name="Qu L."/>
            <person name="Liu H."/>
            <person name="Sun Y."/>
            <person name="Le M."/>
            <person name="Wang Q."/>
            <person name="Wei S."/>
            <person name="Zheng Y."/>
            <person name="Lin W."/>
            <person name="Duan Y."/>
            <person name="Cao H."/>
            <person name="Xiong S."/>
            <person name="Wang X."/>
            <person name="Wei L."/>
            <person name="Li C."/>
            <person name="Ma Q."/>
            <person name="Ju M."/>
            <person name="Zhao R."/>
            <person name="Li G."/>
            <person name="Mu C."/>
            <person name="Tian Q."/>
            <person name="Mei H."/>
            <person name="Zhang T."/>
            <person name="Gao T."/>
            <person name="Zhang H."/>
        </authorList>
    </citation>
    <scope>NUCLEOTIDE SEQUENCE</scope>
    <source>
        <strain evidence="4">K16</strain>
    </source>
</reference>
<dbReference type="EMBL" id="JACGWL010000008">
    <property type="protein sequence ID" value="KAK4397500.1"/>
    <property type="molecule type" value="Genomic_DNA"/>
</dbReference>
<dbReference type="InterPro" id="IPR049172">
    <property type="entry name" value="DUF6857_pln"/>
</dbReference>
<comment type="caution">
    <text evidence="4">The sequence shown here is derived from an EMBL/GenBank/DDBJ whole genome shotgun (WGS) entry which is preliminary data.</text>
</comment>
<organism evidence="4 5">
    <name type="scientific">Sesamum angolense</name>
    <dbReference type="NCBI Taxonomy" id="2727404"/>
    <lineage>
        <taxon>Eukaryota</taxon>
        <taxon>Viridiplantae</taxon>
        <taxon>Streptophyta</taxon>
        <taxon>Embryophyta</taxon>
        <taxon>Tracheophyta</taxon>
        <taxon>Spermatophyta</taxon>
        <taxon>Magnoliopsida</taxon>
        <taxon>eudicotyledons</taxon>
        <taxon>Gunneridae</taxon>
        <taxon>Pentapetalae</taxon>
        <taxon>asterids</taxon>
        <taxon>lamiids</taxon>
        <taxon>Lamiales</taxon>
        <taxon>Pedaliaceae</taxon>
        <taxon>Sesamum</taxon>
    </lineage>
</organism>
<dbReference type="Pfam" id="PF21647">
    <property type="entry name" value="DUF6857"/>
    <property type="match status" value="1"/>
</dbReference>
<protein>
    <submittedName>
        <fullName evidence="4">Uncharacterized protein</fullName>
    </submittedName>
</protein>
<evidence type="ECO:0000313" key="5">
    <source>
        <dbReference type="Proteomes" id="UP001289374"/>
    </source>
</evidence>
<feature type="region of interest" description="Disordered" evidence="1">
    <location>
        <begin position="433"/>
        <end position="460"/>
    </location>
</feature>
<name>A0AAE1WQ90_9LAMI</name>
<dbReference type="PANTHER" id="PTHR31928">
    <property type="entry name" value="EXPRESSED PROTEIN"/>
    <property type="match status" value="1"/>
</dbReference>
<keyword evidence="5" id="KW-1185">Reference proteome</keyword>
<proteinExistence type="predicted"/>